<sequence length="321" mass="36448">MKQVSRDSIEQASIWMARLWADDVAEHDKQAFQTWRTANPDNEFAWQQLEQIQSKFNAIPQPALSRKVLSKSREMPSNSAPLRGISRRQVLLIGGISLGTLGLVLNSRAERPHGAEYVTSVGEVREITLSDGTQMVMNTATRVFVDFNQYERRLHLLEGEILITSSHHLTPFFVTTKQGKVTPIGTRFSVQQRAEDTLVTVYEGEVALQPERKQMAQHLLAGENATFSRIDLLTKDKNPSADALWLEQKIMAQNTPLPQFMEELSRYRKGVLNVDNNLNELKLTGVFSTLDTDETLFNISQILPVEIQYRTPLWVRVSAKK</sequence>
<accession>A0A2N8ZLL7</accession>
<keyword evidence="3" id="KW-0812">Transmembrane</keyword>
<keyword evidence="3" id="KW-0472">Membrane</keyword>
<dbReference type="GO" id="GO:0016989">
    <property type="term" value="F:sigma factor antagonist activity"/>
    <property type="evidence" value="ECO:0007669"/>
    <property type="project" value="TreeGrafter"/>
</dbReference>
<organism evidence="3 4">
    <name type="scientific">Vibrio tapetis subsp. tapetis</name>
    <dbReference type="NCBI Taxonomy" id="1671868"/>
    <lineage>
        <taxon>Bacteria</taxon>
        <taxon>Pseudomonadati</taxon>
        <taxon>Pseudomonadota</taxon>
        <taxon>Gammaproteobacteria</taxon>
        <taxon>Vibrionales</taxon>
        <taxon>Vibrionaceae</taxon>
        <taxon>Vibrio</taxon>
    </lineage>
</organism>
<name>A0A2N8ZLL7_9VIBR</name>
<dbReference type="RefSeq" id="WP_102524966.1">
    <property type="nucleotide sequence ID" value="NZ_LT960612.1"/>
</dbReference>
<dbReference type="PANTHER" id="PTHR30273:SF2">
    <property type="entry name" value="PROTEIN FECR"/>
    <property type="match status" value="1"/>
</dbReference>
<keyword evidence="4" id="KW-1185">Reference proteome</keyword>
<dbReference type="Gene3D" id="2.60.120.1440">
    <property type="match status" value="1"/>
</dbReference>
<evidence type="ECO:0000313" key="3">
    <source>
        <dbReference type="EMBL" id="SON52804.1"/>
    </source>
</evidence>
<dbReference type="InterPro" id="IPR032623">
    <property type="entry name" value="FecR_N"/>
</dbReference>
<dbReference type="PANTHER" id="PTHR30273">
    <property type="entry name" value="PERIPLASMIC SIGNAL SENSOR AND SIGMA FACTOR ACTIVATOR FECR-RELATED"/>
    <property type="match status" value="1"/>
</dbReference>
<dbReference type="EMBL" id="LT960612">
    <property type="protein sequence ID" value="SON52804.1"/>
    <property type="molecule type" value="Genomic_DNA"/>
</dbReference>
<protein>
    <submittedName>
        <fullName evidence="3">Transmembrane sensor</fullName>
    </submittedName>
</protein>
<dbReference type="InterPro" id="IPR006860">
    <property type="entry name" value="FecR"/>
</dbReference>
<evidence type="ECO:0000259" key="1">
    <source>
        <dbReference type="Pfam" id="PF04773"/>
    </source>
</evidence>
<dbReference type="Pfam" id="PF16220">
    <property type="entry name" value="DUF4880"/>
    <property type="match status" value="1"/>
</dbReference>
<feature type="domain" description="FecR protein" evidence="1">
    <location>
        <begin position="116"/>
        <end position="206"/>
    </location>
</feature>
<proteinExistence type="predicted"/>
<dbReference type="KEGG" id="vta:B1193"/>
<dbReference type="Gene3D" id="3.55.50.30">
    <property type="match status" value="1"/>
</dbReference>
<dbReference type="Pfam" id="PF04773">
    <property type="entry name" value="FecR"/>
    <property type="match status" value="1"/>
</dbReference>
<dbReference type="AlphaFoldDB" id="A0A2N8ZLL7"/>
<reference evidence="3 4" key="1">
    <citation type="submission" date="2017-10" db="EMBL/GenBank/DDBJ databases">
        <authorList>
            <person name="Banno H."/>
            <person name="Chua N.-H."/>
        </authorList>
    </citation>
    <scope>NUCLEOTIDE SEQUENCE [LARGE SCALE GENOMIC DNA]</scope>
    <source>
        <strain evidence="3">Vibrio tapetis CECT4600</strain>
    </source>
</reference>
<gene>
    <name evidence="3" type="ORF">VTAP4600_B1193</name>
</gene>
<dbReference type="OrthoDB" id="1099576at2"/>
<feature type="domain" description="FecR N-terminal" evidence="2">
    <location>
        <begin position="10"/>
        <end position="51"/>
    </location>
</feature>
<evidence type="ECO:0000259" key="2">
    <source>
        <dbReference type="Pfam" id="PF16220"/>
    </source>
</evidence>
<evidence type="ECO:0000313" key="4">
    <source>
        <dbReference type="Proteomes" id="UP000235828"/>
    </source>
</evidence>
<dbReference type="InterPro" id="IPR012373">
    <property type="entry name" value="Ferrdict_sens_TM"/>
</dbReference>
<dbReference type="Proteomes" id="UP000235828">
    <property type="component" value="Chromosome B"/>
</dbReference>
<dbReference type="PIRSF" id="PIRSF018266">
    <property type="entry name" value="FecR"/>
    <property type="match status" value="1"/>
</dbReference>